<protein>
    <recommendedName>
        <fullName evidence="1">DUF7296 domain-containing protein</fullName>
    </recommendedName>
</protein>
<evidence type="ECO:0000259" key="1">
    <source>
        <dbReference type="Pfam" id="PF23969"/>
    </source>
</evidence>
<feature type="domain" description="DUF7296" evidence="1">
    <location>
        <begin position="1"/>
        <end position="114"/>
    </location>
</feature>
<dbReference type="GeneID" id="29080465"/>
<reference evidence="3" key="1">
    <citation type="submission" date="2016-05" db="EMBL/GenBank/DDBJ databases">
        <authorList>
            <person name="Adebesin M.O."/>
            <person name="Ahama K."/>
            <person name="Alekasir E.M.M."/>
            <person name="Ali S."/>
            <person name="Aligholizadeh E."/>
            <person name="Allison J.M."/>
            <person name="Alzaher A."/>
            <person name="Andaya C.D."/>
            <person name="Asfaw S."/>
            <person name="Bansal N."/>
            <person name="Beauchard M.A."/>
            <person name="Betancourt K.A."/>
            <person name="Bhatia B."/>
            <person name="Boretti N.A."/>
            <person name="Brondi J.N."/>
            <person name="Byrd C.E."/>
            <person name="Cao A."/>
            <person name="Cardosa E.A."/>
            <person name="Carter A."/>
            <person name="Chen S."/>
            <person name="Chen Y."/>
            <person name="Clara Vega K."/>
            <person name="Cobuzzi M."/>
            <person name="Conn O.L."/>
            <person name="Crosby I.A."/>
            <person name="Daly S.B."/>
            <person name="DePaz I.X."/>
            <person name="Dhaurali S."/>
            <person name="Dowdy K.M."/>
            <person name="Edokobi N.B."/>
            <person name="Ekanayake A.B."/>
            <person name="Ekekwe S.O."/>
            <person name="Emond M.A."/>
            <person name="Endres L."/>
            <person name="Eng S."/>
            <person name="Felkoski S.A."/>
            <person name="Gant C.D."/>
            <person name="Gaskin B."/>
            <person name="Gondal S."/>
            <person name="Gutmann J."/>
            <person name="Ha T.-A."/>
            <person name="Habteyes H."/>
            <person name="Hariri O."/>
            <person name="Healey R.M."/>
            <person name="Heins J.L."/>
            <person name="Henderson A.L."/>
            <person name="Hernandez F.M.D."/>
            <person name="Hoang P.T."/>
            <person name="Hope K.T."/>
            <person name="Husna A."/>
            <person name="Hussain A."/>
            <person name="Imani O."/>
            <person name="Jackson N.L."/>
            <person name="Jacob V.M."/>
            <person name="Kang C."/>
            <person name="Kantov R.M."/>
            <person name="Kavuru S."/>
            <person name="Kerr M.S.-J.E."/>
            <person name="Khan O.A."/>
            <person name="Khan T.M."/>
            <person name="King T."/>
            <person name="Kulkarni R."/>
            <person name="Li A."/>
            <person name="Maczka C."/>
            <person name="Maisonet E."/>
            <person name="Majethia P.M."/>
            <person name="Malik D.A."/>
            <person name="Mariam A."/>
            <person name="Marquess E.B."/>
            <person name="Mattison J."/>
            <person name="McDonald N."/>
            <person name="Mehr S."/>
            <person name="Mengers S.R."/>
            <person name="Michaels D.P."/>
            <person name="Mondal S."/>
            <person name="Monney de Bebohi F."/>
            <person name="Nakhleh S.I."/>
            <person name="Ndubuizu N.C."/>
            <person name="Nguyen A.H."/>
            <person name="Nguyen K.M."/>
            <person name="Nguyen M.T."/>
            <person name="Nicholas M.L."/>
            <person name="Nimalan J.P."/>
            <person name="O'Connell R.A."/>
            <person name="Odoi E."/>
            <person name="Ojo L."/>
            <person name="Okoye A.E."/>
            <person name="Olateru-Olagbegi O."/>
            <person name="Osei K.V."/>
            <person name="Osei-Tutu A."/>
            <person name="Palilla A.M."/>
            <person name="Pancholi S."/>
            <person name="Park J.H.M."/>
            <person name="Patel K."/>
            <person name="Patel P."/>
            <person name="Pennington E."/>
            <person name="Peterson R.E."/>
            <person name="Pon J."/>
            <person name="Pourkarim H."/>
            <person name="Reed M.L."/>
            <person name="Rottman V."/>
            <person name="Salazar J."/>
            <person name="Samet S."/>
            <person name="Sendze O."/>
            <person name="Stelmack M.A."/>
            <person name="Stinnett R."/>
            <person name="Tchouaga A.L.N."/>
            <person name="Thompson E.M."/>
            <person name="Tran N.G."/>
            <person name="Truong T."/>
            <person name="Udo J.A."/>
            <person name="Verona L.T."/>
            <person name="Vu T.-Q."/>
            <person name="Wade J."/>
            <person name="Wang N.Q."/>
            <person name="Waters Z.M."/>
            <person name="Wellman R.J."/>
            <person name="Woldegabreal S."/>
            <person name="Yee A.C."/>
            <person name="Yirefu M."/>
            <person name="Zahangir S."/>
            <person name="Zhai Y."/>
            <person name="Devine C.L."/>
            <person name="Liao K."/>
            <person name="Prasad P.K."/>
            <person name="Ruthenberg K.J."/>
            <person name="Shonk J.A."/>
            <person name="Way M."/>
            <person name="Yousufi H.K."/>
            <person name="Cao L."/>
            <person name="Fox J."/>
            <person name="Hobbs E."/>
            <person name="Kilic S."/>
            <person name="Nunn R."/>
            <person name="Patel R."/>
            <person name="Rubenstein M."/>
            <person name="Erill I."/>
            <person name="Caruso S.M."/>
            <person name="Hughes L.E."/>
            <person name="Garlena R.A."/>
            <person name="Russell D.A."/>
            <person name="Pope W.H."/>
            <person name="Jacobs-Sera D."/>
            <person name="Hendrix R.W."/>
            <person name="Hatfull G.F."/>
        </authorList>
    </citation>
    <scope>NUCLEOTIDE SEQUENCE [LARGE SCALE GENOMIC DNA]</scope>
</reference>
<evidence type="ECO:0000313" key="3">
    <source>
        <dbReference type="Proteomes" id="UP000202682"/>
    </source>
</evidence>
<dbReference type="KEGG" id="vg:29080465"/>
<dbReference type="EMBL" id="KX344445">
    <property type="protein sequence ID" value="ANT41068.1"/>
    <property type="molecule type" value="Genomic_DNA"/>
</dbReference>
<dbReference type="RefSeq" id="YP_009287848.1">
    <property type="nucleotide sequence ID" value="NC_031078.1"/>
</dbReference>
<organism evidence="2 3">
    <name type="scientific">Streptomyces phage Nanodon</name>
    <dbReference type="NCBI Taxonomy" id="1873777"/>
    <lineage>
        <taxon>Viruses</taxon>
        <taxon>Duplodnaviria</taxon>
        <taxon>Heunggongvirae</taxon>
        <taxon>Uroviricota</taxon>
        <taxon>Caudoviricetes</taxon>
        <taxon>Arquatrovirinae</taxon>
        <taxon>Likavirus</taxon>
        <taxon>Likavirus nanodon</taxon>
    </lineage>
</organism>
<sequence>MAFFEYNQNNSGGSFDRDHSAGISHYVIIEADSAIEANAKAEVIGLYFDGEGDCSCCGDRWYEAWSDDKGEAVPSVYGTPVSDYDFTGGWITDGPECYVHFADGRVQGYGLDLKTLN</sequence>
<name>A0A1B1PA84_9CAUD</name>
<dbReference type="Pfam" id="PF23969">
    <property type="entry name" value="DUF7296"/>
    <property type="match status" value="1"/>
</dbReference>
<evidence type="ECO:0000313" key="2">
    <source>
        <dbReference type="EMBL" id="ANT41068.1"/>
    </source>
</evidence>
<dbReference type="OrthoDB" id="15986at10239"/>
<gene>
    <name evidence="2" type="ORF">SEA_NANODON_64</name>
</gene>
<proteinExistence type="predicted"/>
<dbReference type="InterPro" id="IPR055720">
    <property type="entry name" value="DUF7296"/>
</dbReference>
<accession>A0A1B1PA84</accession>
<keyword evidence="3" id="KW-1185">Reference proteome</keyword>
<dbReference type="Proteomes" id="UP000202682">
    <property type="component" value="Segment"/>
</dbReference>